<proteinExistence type="predicted"/>
<organism evidence="1">
    <name type="scientific">Rhizophora mucronata</name>
    <name type="common">Asiatic mangrove</name>
    <dbReference type="NCBI Taxonomy" id="61149"/>
    <lineage>
        <taxon>Eukaryota</taxon>
        <taxon>Viridiplantae</taxon>
        <taxon>Streptophyta</taxon>
        <taxon>Embryophyta</taxon>
        <taxon>Tracheophyta</taxon>
        <taxon>Spermatophyta</taxon>
        <taxon>Magnoliopsida</taxon>
        <taxon>eudicotyledons</taxon>
        <taxon>Gunneridae</taxon>
        <taxon>Pentapetalae</taxon>
        <taxon>rosids</taxon>
        <taxon>fabids</taxon>
        <taxon>Malpighiales</taxon>
        <taxon>Rhizophoraceae</taxon>
        <taxon>Rhizophora</taxon>
    </lineage>
</organism>
<reference evidence="1" key="1">
    <citation type="submission" date="2018-02" db="EMBL/GenBank/DDBJ databases">
        <title>Rhizophora mucronata_Transcriptome.</title>
        <authorList>
            <person name="Meera S.P."/>
            <person name="Sreeshan A."/>
            <person name="Augustine A."/>
        </authorList>
    </citation>
    <scope>NUCLEOTIDE SEQUENCE</scope>
    <source>
        <tissue evidence="1">Leaf</tissue>
    </source>
</reference>
<evidence type="ECO:0000313" key="1">
    <source>
        <dbReference type="EMBL" id="MBW80675.1"/>
    </source>
</evidence>
<protein>
    <submittedName>
        <fullName evidence="1">Uncharacterized protein</fullName>
    </submittedName>
</protein>
<dbReference type="EMBL" id="GGEC01000192">
    <property type="protein sequence ID" value="MBW80675.1"/>
    <property type="molecule type" value="Transcribed_RNA"/>
</dbReference>
<sequence>MYLELPRQFRELLFSHCWSLICDPFMGLTYLFKLLGGMVS</sequence>
<name>A0A2P2IHH9_RHIMU</name>
<accession>A0A2P2IHH9</accession>
<dbReference type="AlphaFoldDB" id="A0A2P2IHH9"/>